<proteinExistence type="predicted"/>
<dbReference type="EMBL" id="CADCUZ010000023">
    <property type="protein sequence ID" value="CAA9398730.1"/>
    <property type="molecule type" value="Genomic_DNA"/>
</dbReference>
<accession>A0A6J4P206</accession>
<organism evidence="1">
    <name type="scientific">uncultured Rubrobacteraceae bacterium</name>
    <dbReference type="NCBI Taxonomy" id="349277"/>
    <lineage>
        <taxon>Bacteria</taxon>
        <taxon>Bacillati</taxon>
        <taxon>Actinomycetota</taxon>
        <taxon>Rubrobacteria</taxon>
        <taxon>Rubrobacterales</taxon>
        <taxon>Rubrobacteraceae</taxon>
        <taxon>environmental samples</taxon>
    </lineage>
</organism>
<name>A0A6J4P206_9ACTN</name>
<protein>
    <submittedName>
        <fullName evidence="1">Uncharacterized protein</fullName>
    </submittedName>
</protein>
<sequence>MEAVLRGLALDSHLLVRLNSTRDYHHAAAEKEELIQISTS</sequence>
<reference evidence="1" key="1">
    <citation type="submission" date="2020-02" db="EMBL/GenBank/DDBJ databases">
        <authorList>
            <person name="Meier V. D."/>
        </authorList>
    </citation>
    <scope>NUCLEOTIDE SEQUENCE</scope>
    <source>
        <strain evidence="1">AVDCRST_MAG55</strain>
    </source>
</reference>
<dbReference type="AlphaFoldDB" id="A0A6J4P206"/>
<gene>
    <name evidence="1" type="ORF">AVDCRST_MAG55-523</name>
</gene>
<evidence type="ECO:0000313" key="1">
    <source>
        <dbReference type="EMBL" id="CAA9398730.1"/>
    </source>
</evidence>